<evidence type="ECO:0000259" key="2">
    <source>
        <dbReference type="PROSITE" id="PS50053"/>
    </source>
</evidence>
<feature type="region of interest" description="Disordered" evidence="1">
    <location>
        <begin position="290"/>
        <end position="318"/>
    </location>
</feature>
<feature type="region of interest" description="Disordered" evidence="1">
    <location>
        <begin position="84"/>
        <end position="118"/>
    </location>
</feature>
<sequence length="842" mass="88881">MSSSEQGTFLRVKALLDGQENIFKVSVAVDDNTLGELKKKLSELSGVEEDRQRLIFLGRALVSEDSKLSDLGVLQDHTLLMVERPKDSSPSENHSSPDATNSSSNSDHTAPRTATFPFPGGNFFSPSLDPLASSDSVPGVSRSFPHRGISVFMLSDPSSFVRRQYVSSSGRTIPGVSTNPPRTTTSSTRSTIRPRTSAVPSDTNSIPDSQPDVLGTNIGRDLRNNIYPLIRRLYGNENWQSTAQSIENSTDSSVRLEDFFNPSVYDSVSSSFSEISSFLDSQTNSATSNLYHSLNSTSSDVSQPTEPSSRNPVPMDQPVDPNLWAVSRSGRTVLDLADTFSVISQSLRTLGGELIRNSSIGSPAPSLASANVVPPTASEGPISAENVSETPDAGILPPQPSFQSTSPQSSDYDVSVELFNFIRLLPNISRVSSAAVNLLANSLSRYTEISSRNSGFPQTPLDSTVPARSSPSRPRGTFTGVGTNRPVRISYSSRMDRPDAASTTGNAGTPDSTSSANLPNLPRGVQITYSTNFIPVVTQAIPVRTSNARQTGTQTSTQTSTTSWTTTFSSRRSNPTVSVDMTSPPATNPQPLVNSTSSQTQTQIEIEIDSSPTTSTEGGSDLVSAEGDQTTVVPTSGSQSMSSNSSVAQNASHLPSPPISTNPGNLASSNDAPELQNPASVDSGRHISVNSSSPPIAGVGSGVVWGLPGSGVANRLSSIDLLDSISDRLDDLRSSIEARLDRGDFGLRATEAHNNVVPRASSIPLSSTQTMGTGTSSDEIAGASQSAAPQTPIISSEDVPMDISPSSSTIRVPGDAASNKTTNTRPSSPESAFLQQKRSKNS</sequence>
<evidence type="ECO:0000256" key="1">
    <source>
        <dbReference type="SAM" id="MobiDB-lite"/>
    </source>
</evidence>
<dbReference type="STRING" id="133383.A0A1R0GQG8"/>
<feature type="region of interest" description="Disordered" evidence="1">
    <location>
        <begin position="365"/>
        <end position="409"/>
    </location>
</feature>
<feature type="compositionally biased region" description="Polar residues" evidence="1">
    <location>
        <begin position="783"/>
        <end position="794"/>
    </location>
</feature>
<dbReference type="SUPFAM" id="SSF54236">
    <property type="entry name" value="Ubiquitin-like"/>
    <property type="match status" value="1"/>
</dbReference>
<feature type="region of interest" description="Disordered" evidence="1">
    <location>
        <begin position="170"/>
        <end position="212"/>
    </location>
</feature>
<feature type="domain" description="Ubiquitin-like" evidence="2">
    <location>
        <begin position="31"/>
        <end position="88"/>
    </location>
</feature>
<dbReference type="Gene3D" id="3.10.20.90">
    <property type="entry name" value="Phosphatidylinositol 3-kinase Catalytic Subunit, Chain A, domain 1"/>
    <property type="match status" value="1"/>
</dbReference>
<keyword evidence="5" id="KW-1185">Reference proteome</keyword>
<feature type="compositionally biased region" description="Low complexity" evidence="1">
    <location>
        <begin position="93"/>
        <end position="106"/>
    </location>
</feature>
<feature type="compositionally biased region" description="Low complexity" evidence="1">
    <location>
        <begin position="177"/>
        <end position="197"/>
    </location>
</feature>
<dbReference type="InterPro" id="IPR029071">
    <property type="entry name" value="Ubiquitin-like_domsf"/>
</dbReference>
<reference evidence="3" key="2">
    <citation type="submission" date="2017-01" db="EMBL/GenBank/DDBJ databases">
        <authorList>
            <person name="Mah S.A."/>
            <person name="Swanson W.J."/>
            <person name="Moy G.W."/>
            <person name="Vacquier V.D."/>
        </authorList>
    </citation>
    <scope>NUCLEOTIDE SEQUENCE</scope>
    <source>
        <strain evidence="3">ALG-7-W6</strain>
    </source>
</reference>
<feature type="region of interest" description="Disordered" evidence="1">
    <location>
        <begin position="764"/>
        <end position="842"/>
    </location>
</feature>
<feature type="region of interest" description="Disordered" evidence="1">
    <location>
        <begin position="450"/>
        <end position="521"/>
    </location>
</feature>
<evidence type="ECO:0000313" key="3">
    <source>
        <dbReference type="EMBL" id="OLY79116.1"/>
    </source>
</evidence>
<dbReference type="EMBL" id="LSSL01004950">
    <property type="protein sequence ID" value="OLY79116.1"/>
    <property type="molecule type" value="Genomic_DNA"/>
</dbReference>
<feature type="compositionally biased region" description="Polar residues" evidence="1">
    <location>
        <begin position="574"/>
        <end position="618"/>
    </location>
</feature>
<dbReference type="AlphaFoldDB" id="A0A1R0GQG8"/>
<name>A0A1R0GQG8_9FUNG</name>
<dbReference type="CDD" id="cd17039">
    <property type="entry name" value="Ubl_ubiquitin_like"/>
    <property type="match status" value="1"/>
</dbReference>
<feature type="compositionally biased region" description="Polar residues" evidence="1">
    <location>
        <begin position="661"/>
        <end position="671"/>
    </location>
</feature>
<dbReference type="OrthoDB" id="419317at2759"/>
<protein>
    <recommendedName>
        <fullName evidence="2">Ubiquitin-like domain-containing protein</fullName>
    </recommendedName>
</protein>
<feature type="compositionally biased region" description="Polar residues" evidence="1">
    <location>
        <begin position="198"/>
        <end position="208"/>
    </location>
</feature>
<reference evidence="3 5" key="1">
    <citation type="journal article" date="2016" name="Mol. Biol. Evol.">
        <title>Genome-Wide Survey of Gut Fungi (Harpellales) Reveals the First Horizontally Transferred Ubiquitin Gene from a Mosquito Host.</title>
        <authorList>
            <person name="Wang Y."/>
            <person name="White M.M."/>
            <person name="Kvist S."/>
            <person name="Moncalvo J.M."/>
        </authorList>
    </citation>
    <scope>NUCLEOTIDE SEQUENCE [LARGE SCALE GENOMIC DNA]</scope>
    <source>
        <strain evidence="3 5">ALG-7-W6</strain>
    </source>
</reference>
<dbReference type="InterPro" id="IPR000626">
    <property type="entry name" value="Ubiquitin-like_dom"/>
</dbReference>
<feature type="compositionally biased region" description="Low complexity" evidence="1">
    <location>
        <begin position="766"/>
        <end position="777"/>
    </location>
</feature>
<feature type="compositionally biased region" description="Polar residues" evidence="1">
    <location>
        <begin position="450"/>
        <end position="472"/>
    </location>
</feature>
<feature type="compositionally biased region" description="Low complexity" evidence="1">
    <location>
        <begin position="549"/>
        <end position="573"/>
    </location>
</feature>
<comment type="caution">
    <text evidence="3">The sequence shown here is derived from an EMBL/GenBank/DDBJ whole genome shotgun (WGS) entry which is preliminary data.</text>
</comment>
<feature type="compositionally biased region" description="Polar residues" evidence="1">
    <location>
        <begin position="501"/>
        <end position="518"/>
    </location>
</feature>
<dbReference type="PROSITE" id="PS50053">
    <property type="entry name" value="UBIQUITIN_2"/>
    <property type="match status" value="1"/>
</dbReference>
<dbReference type="EMBL" id="LSSL01004677">
    <property type="protein sequence ID" value="OLY79277.1"/>
    <property type="molecule type" value="Genomic_DNA"/>
</dbReference>
<accession>A0A1R0GQG8</accession>
<evidence type="ECO:0000313" key="5">
    <source>
        <dbReference type="Proteomes" id="UP000187455"/>
    </source>
</evidence>
<dbReference type="Proteomes" id="UP000187455">
    <property type="component" value="Unassembled WGS sequence"/>
</dbReference>
<feature type="region of interest" description="Disordered" evidence="1">
    <location>
        <begin position="545"/>
        <end position="695"/>
    </location>
</feature>
<dbReference type="Pfam" id="PF00240">
    <property type="entry name" value="ubiquitin"/>
    <property type="match status" value="1"/>
</dbReference>
<feature type="compositionally biased region" description="Polar residues" evidence="1">
    <location>
        <begin position="818"/>
        <end position="836"/>
    </location>
</feature>
<organism evidence="3 5">
    <name type="scientific">Smittium mucronatum</name>
    <dbReference type="NCBI Taxonomy" id="133383"/>
    <lineage>
        <taxon>Eukaryota</taxon>
        <taxon>Fungi</taxon>
        <taxon>Fungi incertae sedis</taxon>
        <taxon>Zoopagomycota</taxon>
        <taxon>Kickxellomycotina</taxon>
        <taxon>Harpellomycetes</taxon>
        <taxon>Harpellales</taxon>
        <taxon>Legeriomycetaceae</taxon>
        <taxon>Smittium</taxon>
    </lineage>
</organism>
<proteinExistence type="predicted"/>
<feature type="compositionally biased region" description="Polar residues" evidence="1">
    <location>
        <begin position="290"/>
        <end position="311"/>
    </location>
</feature>
<evidence type="ECO:0000313" key="4">
    <source>
        <dbReference type="EMBL" id="OLY79277.1"/>
    </source>
</evidence>
<feature type="compositionally biased region" description="Low complexity" evidence="1">
    <location>
        <begin position="636"/>
        <end position="652"/>
    </location>
</feature>
<dbReference type="SMART" id="SM00213">
    <property type="entry name" value="UBQ"/>
    <property type="match status" value="1"/>
</dbReference>
<gene>
    <name evidence="4" type="ORF">AYI68_g6658</name>
    <name evidence="3" type="ORF">AYI68_g6826</name>
</gene>